<evidence type="ECO:0000259" key="4">
    <source>
        <dbReference type="PROSITE" id="PS50222"/>
    </source>
</evidence>
<dbReference type="GO" id="GO:0005509">
    <property type="term" value="F:calcium ion binding"/>
    <property type="evidence" value="ECO:0007669"/>
    <property type="project" value="InterPro"/>
</dbReference>
<dbReference type="InterPro" id="IPR018247">
    <property type="entry name" value="EF_Hand_1_Ca_BS"/>
</dbReference>
<keyword evidence="2" id="KW-0106">Calcium</keyword>
<dbReference type="GO" id="GO:0015631">
    <property type="term" value="F:tubulin binding"/>
    <property type="evidence" value="ECO:0007669"/>
    <property type="project" value="InterPro"/>
</dbReference>
<feature type="domain" description="EF-hand" evidence="4">
    <location>
        <begin position="410"/>
        <end position="445"/>
    </location>
</feature>
<evidence type="ECO:0000256" key="2">
    <source>
        <dbReference type="ARBA" id="ARBA00022837"/>
    </source>
</evidence>
<dbReference type="PROSITE" id="PS00018">
    <property type="entry name" value="EF_HAND_1"/>
    <property type="match status" value="1"/>
</dbReference>
<evidence type="ECO:0000313" key="8">
    <source>
        <dbReference type="Proteomes" id="UP000747110"/>
    </source>
</evidence>
<dbReference type="CDD" id="cd00051">
    <property type="entry name" value="EFh"/>
    <property type="match status" value="1"/>
</dbReference>
<dbReference type="SUPFAM" id="SSF47473">
    <property type="entry name" value="EF-hand"/>
    <property type="match status" value="3"/>
</dbReference>
<dbReference type="InterPro" id="IPR011992">
    <property type="entry name" value="EF-hand-dom_pair"/>
</dbReference>
<accession>A0A8J4G120</accession>
<feature type="compositionally biased region" description="Low complexity" evidence="3">
    <location>
        <begin position="40"/>
        <end position="90"/>
    </location>
</feature>
<dbReference type="GO" id="GO:0046785">
    <property type="term" value="P:microtubule polymerization"/>
    <property type="evidence" value="ECO:0007669"/>
    <property type="project" value="InterPro"/>
</dbReference>
<dbReference type="Pfam" id="PF05517">
    <property type="entry name" value="p25-alpha"/>
    <property type="match status" value="2"/>
</dbReference>
<evidence type="ECO:0000256" key="3">
    <source>
        <dbReference type="SAM" id="MobiDB-lite"/>
    </source>
</evidence>
<reference evidence="6" key="1">
    <citation type="journal article" date="2021" name="Proc. Natl. Acad. Sci. U.S.A.">
        <title>Three genomes in the algal genus Volvox reveal the fate of a haploid sex-determining region after a transition to homothallism.</title>
        <authorList>
            <person name="Yamamoto K."/>
            <person name="Hamaji T."/>
            <person name="Kawai-Toyooka H."/>
            <person name="Matsuzaki R."/>
            <person name="Takahashi F."/>
            <person name="Nishimura Y."/>
            <person name="Kawachi M."/>
            <person name="Noguchi H."/>
            <person name="Minakuchi Y."/>
            <person name="Umen J.G."/>
            <person name="Toyoda A."/>
            <person name="Nozaki H."/>
        </authorList>
    </citation>
    <scope>NUCLEOTIDE SEQUENCE</scope>
    <source>
        <strain evidence="6">NIES-3785</strain>
        <strain evidence="5">NIES-3786</strain>
    </source>
</reference>
<dbReference type="Pfam" id="PF13499">
    <property type="entry name" value="EF-hand_7"/>
    <property type="match status" value="1"/>
</dbReference>
<proteinExistence type="inferred from homology"/>
<dbReference type="GO" id="GO:0001578">
    <property type="term" value="P:microtubule bundle formation"/>
    <property type="evidence" value="ECO:0007669"/>
    <property type="project" value="TreeGrafter"/>
</dbReference>
<protein>
    <recommendedName>
        <fullName evidence="4">EF-hand domain-containing protein</fullName>
    </recommendedName>
</protein>
<feature type="region of interest" description="Disordered" evidence="3">
    <location>
        <begin position="14"/>
        <end position="96"/>
    </location>
</feature>
<dbReference type="PROSITE" id="PS50222">
    <property type="entry name" value="EF_HAND_2"/>
    <property type="match status" value="2"/>
</dbReference>
<comment type="caution">
    <text evidence="6">The sequence shown here is derived from an EMBL/GenBank/DDBJ whole genome shotgun (WGS) entry which is preliminary data.</text>
</comment>
<comment type="similarity">
    <text evidence="1">Belongs to the TPPP family.</text>
</comment>
<dbReference type="Proteomes" id="UP000722791">
    <property type="component" value="Unassembled WGS sequence"/>
</dbReference>
<evidence type="ECO:0000313" key="7">
    <source>
        <dbReference type="Proteomes" id="UP000722791"/>
    </source>
</evidence>
<dbReference type="AlphaFoldDB" id="A0A8J4G120"/>
<dbReference type="SMART" id="SM00054">
    <property type="entry name" value="EFh"/>
    <property type="match status" value="2"/>
</dbReference>
<sequence length="834" mass="88790">MGLFSCFVGARESTLSPKTKAPKLPIKPQNVQVAGENRSKTAPPQSATAAPPTVATNSAASTTTTTIAAAAAAAAVEPSSSPSSTQASDAVPAPVCNPKDLLEQLQQQHDQPLIFSSRDRDRVPPADDAAGKDVVAVRAPDQSAGGAEPQAAISPRHFLSAVPTTANASSSSLVPTLLSFTEDSSETALQHYLAALGKYTTGLLEAVQGNPDAGLIFGAAYRLHKAAVNAVVNGENTAMLAALGQDVVRAIDLAGRRGMLRSTLLEGLLKQLREACEVAEVYGKEGWLLHMACNDQIKPDFDHVHNAIVDMLEAAHLEVPGKPFPLGRGVYLDVNRNLRRCLKRMGGGSVAQGLKAAKIKQSMDDALELASHLGLSSEAVTRELGALPDDVPLDVFYTRMVSRQGQAQPLGVEQCKAIFDMYDRGKLGYLDRSGLRKVLTDLGALEGLRPSEVEAAVGRAFSLADRDSNGQINAEEFARYYETLTSSNARKHLRLALGPAAEAELKQFFDDFCTFGTRQVVEEMDNAHFAKFCKDCNLLGKDLTVTDIDLAFARAKPKGSRKLSFEGFVTALAECAERKGVSLEALVRSVLACQGPVARATKAENVRLHDDRSTYTGVYAKGGPKVNDSGHDLASLLDRSDSTKKTTRGPRLTSIVLDSKTSEKGHSPLQSAGHSLNLIPTSTSTTPIGGGVSSSAVVAKRRSTVGGTGTQASSSKLQEMWLMWANFGTGNNAAPASQSPASLYHQPPPAPRPEMGVTQFTKLVRETGLLDRSFTAVQAELIFVRAKPKDSAKLSFEAFEKAMRLIAEAKAVTLEDVVHAVCKSRGPMLTARQQ</sequence>
<evidence type="ECO:0000256" key="1">
    <source>
        <dbReference type="ARBA" id="ARBA00010994"/>
    </source>
</evidence>
<dbReference type="Proteomes" id="UP000747110">
    <property type="component" value="Unassembled WGS sequence"/>
</dbReference>
<evidence type="ECO:0000313" key="6">
    <source>
        <dbReference type="EMBL" id="GIL98831.1"/>
    </source>
</evidence>
<feature type="domain" description="EF-hand" evidence="4">
    <location>
        <begin position="452"/>
        <end position="487"/>
    </location>
</feature>
<dbReference type="PANTHER" id="PTHR12932">
    <property type="entry name" value="P25 ALPHA-RELATED"/>
    <property type="match status" value="1"/>
</dbReference>
<name>A0A8J4G120_9CHLO</name>
<organism evidence="6 7">
    <name type="scientific">Volvox reticuliferus</name>
    <dbReference type="NCBI Taxonomy" id="1737510"/>
    <lineage>
        <taxon>Eukaryota</taxon>
        <taxon>Viridiplantae</taxon>
        <taxon>Chlorophyta</taxon>
        <taxon>core chlorophytes</taxon>
        <taxon>Chlorophyceae</taxon>
        <taxon>CS clade</taxon>
        <taxon>Chlamydomonadales</taxon>
        <taxon>Volvocaceae</taxon>
        <taxon>Volvox</taxon>
    </lineage>
</organism>
<feature type="region of interest" description="Disordered" evidence="3">
    <location>
        <begin position="656"/>
        <end position="678"/>
    </location>
</feature>
<dbReference type="InterPro" id="IPR008907">
    <property type="entry name" value="TPP/p25"/>
</dbReference>
<dbReference type="EMBL" id="BNCQ01000006">
    <property type="protein sequence ID" value="GIL98831.1"/>
    <property type="molecule type" value="Genomic_DNA"/>
</dbReference>
<dbReference type="EMBL" id="BNCP01000004">
    <property type="protein sequence ID" value="GIL72357.1"/>
    <property type="molecule type" value="Genomic_DNA"/>
</dbReference>
<keyword evidence="8" id="KW-1185">Reference proteome</keyword>
<dbReference type="GO" id="GO:0005874">
    <property type="term" value="C:microtubule"/>
    <property type="evidence" value="ECO:0007669"/>
    <property type="project" value="TreeGrafter"/>
</dbReference>
<evidence type="ECO:0000313" key="5">
    <source>
        <dbReference type="EMBL" id="GIL72357.1"/>
    </source>
</evidence>
<dbReference type="OrthoDB" id="548799at2759"/>
<dbReference type="GO" id="GO:0032273">
    <property type="term" value="P:positive regulation of protein polymerization"/>
    <property type="evidence" value="ECO:0007669"/>
    <property type="project" value="TreeGrafter"/>
</dbReference>
<dbReference type="InterPro" id="IPR002048">
    <property type="entry name" value="EF_hand_dom"/>
</dbReference>
<dbReference type="PANTHER" id="PTHR12932:SF9">
    <property type="entry name" value="TUBULIN POLYMERIZATION-PROMOTING PROTEIN HOMOLOG"/>
    <property type="match status" value="1"/>
</dbReference>
<gene>
    <name evidence="5" type="ORF">Vretifemale_2717</name>
    <name evidence="6" type="ORF">Vretimale_4133</name>
</gene>
<dbReference type="Gene3D" id="1.10.238.10">
    <property type="entry name" value="EF-hand"/>
    <property type="match status" value="3"/>
</dbReference>